<reference evidence="2 3" key="1">
    <citation type="submission" date="2020-03" db="EMBL/GenBank/DDBJ databases">
        <title>WGS of actinomycetes isolated from Thailand.</title>
        <authorList>
            <person name="Thawai C."/>
        </authorList>
    </citation>
    <scope>NUCLEOTIDE SEQUENCE [LARGE SCALE GENOMIC DNA]</scope>
    <source>
        <strain evidence="2 3">FMUSA5-5</strain>
    </source>
</reference>
<name>A0ABX1AU04_9ACTN</name>
<dbReference type="Proteomes" id="UP000696294">
    <property type="component" value="Unassembled WGS sequence"/>
</dbReference>
<proteinExistence type="predicted"/>
<dbReference type="Gene3D" id="3.90.20.10">
    <property type="match status" value="1"/>
</dbReference>
<dbReference type="RefSeq" id="WP_168007788.1">
    <property type="nucleotide sequence ID" value="NZ_JAATEP010000003.1"/>
</dbReference>
<evidence type="ECO:0000256" key="1">
    <source>
        <dbReference type="SAM" id="Coils"/>
    </source>
</evidence>
<organism evidence="2 3">
    <name type="scientific">Nonomuraea composti</name>
    <dbReference type="NCBI Taxonomy" id="2720023"/>
    <lineage>
        <taxon>Bacteria</taxon>
        <taxon>Bacillati</taxon>
        <taxon>Actinomycetota</taxon>
        <taxon>Actinomycetes</taxon>
        <taxon>Streptosporangiales</taxon>
        <taxon>Streptosporangiaceae</taxon>
        <taxon>Nonomuraea</taxon>
    </lineage>
</organism>
<protein>
    <recommendedName>
        <fullName evidence="4">Biogenesis of lysosome-related organelles complex 1 subunit CNL1</fullName>
    </recommendedName>
</protein>
<dbReference type="EMBL" id="JAATEP010000003">
    <property type="protein sequence ID" value="NJP89109.1"/>
    <property type="molecule type" value="Genomic_DNA"/>
</dbReference>
<keyword evidence="1" id="KW-0175">Coiled coil</keyword>
<keyword evidence="3" id="KW-1185">Reference proteome</keyword>
<feature type="coiled-coil region" evidence="1">
    <location>
        <begin position="91"/>
        <end position="125"/>
    </location>
</feature>
<accession>A0ABX1AU04</accession>
<gene>
    <name evidence="2" type="ORF">HCN51_06535</name>
</gene>
<sequence length="132" mass="14953">MPRGSSFPSVPEEHHPMLDCAEKHLDLEARVEALEEAIVSGVPQQSIATRFETQYTRISEVGQNINARIGREVDSLKAQMKAGFAAVDERFEQIDVRFEKMDERLENVEKRLDTIEALLARIDAKLGDDRSN</sequence>
<comment type="caution">
    <text evidence="2">The sequence shown here is derived from an EMBL/GenBank/DDBJ whole genome shotgun (WGS) entry which is preliminary data.</text>
</comment>
<evidence type="ECO:0000313" key="3">
    <source>
        <dbReference type="Proteomes" id="UP000696294"/>
    </source>
</evidence>
<evidence type="ECO:0008006" key="4">
    <source>
        <dbReference type="Google" id="ProtNLM"/>
    </source>
</evidence>
<evidence type="ECO:0000313" key="2">
    <source>
        <dbReference type="EMBL" id="NJP89109.1"/>
    </source>
</evidence>